<evidence type="ECO:0000313" key="4">
    <source>
        <dbReference type="Proteomes" id="UP000317650"/>
    </source>
</evidence>
<feature type="transmembrane region" description="Helical" evidence="2">
    <location>
        <begin position="45"/>
        <end position="63"/>
    </location>
</feature>
<proteinExistence type="predicted"/>
<comment type="caution">
    <text evidence="3">The sequence shown here is derived from an EMBL/GenBank/DDBJ whole genome shotgun (WGS) entry which is preliminary data.</text>
</comment>
<keyword evidence="2" id="KW-0472">Membrane</keyword>
<keyword evidence="4" id="KW-1185">Reference proteome</keyword>
<reference evidence="3 4" key="1">
    <citation type="journal article" date="2019" name="Nat. Plants">
        <title>Genome sequencing of Musa balbisiana reveals subgenome evolution and function divergence in polyploid bananas.</title>
        <authorList>
            <person name="Yao X."/>
        </authorList>
    </citation>
    <scope>NUCLEOTIDE SEQUENCE [LARGE SCALE GENOMIC DNA]</scope>
    <source>
        <strain evidence="4">cv. DH-PKW</strain>
        <tissue evidence="3">Leaves</tissue>
    </source>
</reference>
<accession>A0A4S8J9C1</accession>
<evidence type="ECO:0000256" key="2">
    <source>
        <dbReference type="SAM" id="Phobius"/>
    </source>
</evidence>
<protein>
    <submittedName>
        <fullName evidence="3">Uncharacterized protein</fullName>
    </submittedName>
</protein>
<organism evidence="3 4">
    <name type="scientific">Musa balbisiana</name>
    <name type="common">Banana</name>
    <dbReference type="NCBI Taxonomy" id="52838"/>
    <lineage>
        <taxon>Eukaryota</taxon>
        <taxon>Viridiplantae</taxon>
        <taxon>Streptophyta</taxon>
        <taxon>Embryophyta</taxon>
        <taxon>Tracheophyta</taxon>
        <taxon>Spermatophyta</taxon>
        <taxon>Magnoliopsida</taxon>
        <taxon>Liliopsida</taxon>
        <taxon>Zingiberales</taxon>
        <taxon>Musaceae</taxon>
        <taxon>Musa</taxon>
    </lineage>
</organism>
<gene>
    <name evidence="3" type="ORF">C4D60_Mb03t12220</name>
</gene>
<keyword evidence="2" id="KW-0812">Transmembrane</keyword>
<feature type="compositionally biased region" description="Acidic residues" evidence="1">
    <location>
        <begin position="81"/>
        <end position="90"/>
    </location>
</feature>
<evidence type="ECO:0000313" key="3">
    <source>
        <dbReference type="EMBL" id="THU58253.1"/>
    </source>
</evidence>
<feature type="region of interest" description="Disordered" evidence="1">
    <location>
        <begin position="69"/>
        <end position="90"/>
    </location>
</feature>
<sequence>MGGRRCWEAWARWLSGGAATVRLLDGSMLSVYFMNDHKEIKSTRGRTCLIFVAMSVLSFWSIFCSTTTSRHGGVPNKAGEAEDALQDSHV</sequence>
<dbReference type="EMBL" id="PYDT01000006">
    <property type="protein sequence ID" value="THU58253.1"/>
    <property type="molecule type" value="Genomic_DNA"/>
</dbReference>
<keyword evidence="2" id="KW-1133">Transmembrane helix</keyword>
<dbReference type="AlphaFoldDB" id="A0A4S8J9C1"/>
<name>A0A4S8J9C1_MUSBA</name>
<dbReference type="Proteomes" id="UP000317650">
    <property type="component" value="Chromosome 3"/>
</dbReference>
<evidence type="ECO:0000256" key="1">
    <source>
        <dbReference type="SAM" id="MobiDB-lite"/>
    </source>
</evidence>